<keyword evidence="1" id="KW-1133">Transmembrane helix</keyword>
<dbReference type="AlphaFoldDB" id="K9FF36"/>
<protein>
    <submittedName>
        <fullName evidence="2">Uncharacterized protein</fullName>
    </submittedName>
</protein>
<reference evidence="3" key="1">
    <citation type="journal article" date="2012" name="BMC Genomics">
        <title>Genome sequence of the necrotrophic fungus Penicillium digitatum, the main postharvest pathogen of citrus.</title>
        <authorList>
            <person name="Marcet-Houben M."/>
            <person name="Ballester A.-R."/>
            <person name="de la Fuente B."/>
            <person name="Harries E."/>
            <person name="Marcos J.F."/>
            <person name="Gonzalez-Candelas L."/>
            <person name="Gabaldon T."/>
        </authorList>
    </citation>
    <scope>NUCLEOTIDE SEQUENCE [LARGE SCALE GENOMIC DNA]</scope>
    <source>
        <strain evidence="3">Pd1 / CECT 20795</strain>
    </source>
</reference>
<sequence>MRKSRPTCKTMNMEIQNDTKWVNSRAWAKWVQFDPKLEGGKEENQKGMPETIRSTQYYERRQHLAPITGPAAKPRVRKRKKKSQEKRPFFPVISEISVICVFFGIREHVTSTSRFSWIVVSFLGVVYTLA</sequence>
<dbReference type="VEuPathDB" id="FungiDB:PDIP_70280"/>
<evidence type="ECO:0000256" key="1">
    <source>
        <dbReference type="SAM" id="Phobius"/>
    </source>
</evidence>
<keyword evidence="1" id="KW-0472">Membrane</keyword>
<dbReference type="EMBL" id="AKCU01000448">
    <property type="protein sequence ID" value="EKV08065.1"/>
    <property type="molecule type" value="Genomic_DNA"/>
</dbReference>
<dbReference type="KEGG" id="pdp:PDIP_70280"/>
<feature type="transmembrane region" description="Helical" evidence="1">
    <location>
        <begin position="111"/>
        <end position="129"/>
    </location>
</feature>
<dbReference type="HOGENOM" id="CLU_159468_0_0_1"/>
<proteinExistence type="predicted"/>
<evidence type="ECO:0000313" key="3">
    <source>
        <dbReference type="Proteomes" id="UP000009886"/>
    </source>
</evidence>
<comment type="caution">
    <text evidence="2">The sequence shown here is derived from an EMBL/GenBank/DDBJ whole genome shotgun (WGS) entry which is preliminary data.</text>
</comment>
<feature type="transmembrane region" description="Helical" evidence="1">
    <location>
        <begin position="88"/>
        <end position="105"/>
    </location>
</feature>
<evidence type="ECO:0000313" key="2">
    <source>
        <dbReference type="EMBL" id="EKV08065.1"/>
    </source>
</evidence>
<gene>
    <name evidence="2" type="ORF">PDIP_70280</name>
</gene>
<organism evidence="2 3">
    <name type="scientific">Penicillium digitatum (strain Pd1 / CECT 20795)</name>
    <name type="common">Green mold</name>
    <dbReference type="NCBI Taxonomy" id="1170230"/>
    <lineage>
        <taxon>Eukaryota</taxon>
        <taxon>Fungi</taxon>
        <taxon>Dikarya</taxon>
        <taxon>Ascomycota</taxon>
        <taxon>Pezizomycotina</taxon>
        <taxon>Eurotiomycetes</taxon>
        <taxon>Eurotiomycetidae</taxon>
        <taxon>Eurotiales</taxon>
        <taxon>Aspergillaceae</taxon>
        <taxon>Penicillium</taxon>
    </lineage>
</organism>
<dbReference type="Proteomes" id="UP000009886">
    <property type="component" value="Unassembled WGS sequence"/>
</dbReference>
<dbReference type="OrthoDB" id="4368551at2759"/>
<name>K9FF36_PEND1</name>
<accession>K9FF36</accession>
<keyword evidence="1" id="KW-0812">Transmembrane</keyword>